<feature type="transmembrane region" description="Helical" evidence="6">
    <location>
        <begin position="243"/>
        <end position="266"/>
    </location>
</feature>
<accession>A0ABV2CSX5</accession>
<keyword evidence="4 6" id="KW-1133">Transmembrane helix</keyword>
<feature type="transmembrane region" description="Helical" evidence="6">
    <location>
        <begin position="75"/>
        <end position="93"/>
    </location>
</feature>
<dbReference type="PROSITE" id="PS50850">
    <property type="entry name" value="MFS"/>
    <property type="match status" value="1"/>
</dbReference>
<proteinExistence type="predicted"/>
<evidence type="ECO:0000256" key="6">
    <source>
        <dbReference type="SAM" id="Phobius"/>
    </source>
</evidence>
<keyword evidence="2" id="KW-1003">Cell membrane</keyword>
<organism evidence="8 9">
    <name type="scientific">Uliginosibacterium paludis</name>
    <dbReference type="NCBI Taxonomy" id="1615952"/>
    <lineage>
        <taxon>Bacteria</taxon>
        <taxon>Pseudomonadati</taxon>
        <taxon>Pseudomonadota</taxon>
        <taxon>Betaproteobacteria</taxon>
        <taxon>Rhodocyclales</taxon>
        <taxon>Zoogloeaceae</taxon>
        <taxon>Uliginosibacterium</taxon>
    </lineage>
</organism>
<dbReference type="Pfam" id="PF07690">
    <property type="entry name" value="MFS_1"/>
    <property type="match status" value="1"/>
</dbReference>
<feature type="transmembrane region" description="Helical" evidence="6">
    <location>
        <begin position="164"/>
        <end position="184"/>
    </location>
</feature>
<feature type="domain" description="Major facilitator superfamily (MFS) profile" evidence="7">
    <location>
        <begin position="1"/>
        <end position="396"/>
    </location>
</feature>
<dbReference type="Proteomes" id="UP001548590">
    <property type="component" value="Unassembled WGS sequence"/>
</dbReference>
<dbReference type="EMBL" id="JBEWLZ010000008">
    <property type="protein sequence ID" value="MET1490983.1"/>
    <property type="molecule type" value="Genomic_DNA"/>
</dbReference>
<keyword evidence="5 6" id="KW-0472">Membrane</keyword>
<evidence type="ECO:0000313" key="9">
    <source>
        <dbReference type="Proteomes" id="UP001548590"/>
    </source>
</evidence>
<name>A0ABV2CSX5_9RHOO</name>
<feature type="transmembrane region" description="Helical" evidence="6">
    <location>
        <begin position="47"/>
        <end position="63"/>
    </location>
</feature>
<evidence type="ECO:0000256" key="2">
    <source>
        <dbReference type="ARBA" id="ARBA00022475"/>
    </source>
</evidence>
<dbReference type="InterPro" id="IPR050189">
    <property type="entry name" value="MFS_Efflux_Transporters"/>
</dbReference>
<comment type="caution">
    <text evidence="8">The sequence shown here is derived from an EMBL/GenBank/DDBJ whole genome shotgun (WGS) entry which is preliminary data.</text>
</comment>
<evidence type="ECO:0000256" key="1">
    <source>
        <dbReference type="ARBA" id="ARBA00004651"/>
    </source>
</evidence>
<feature type="transmembrane region" description="Helical" evidence="6">
    <location>
        <begin position="278"/>
        <end position="297"/>
    </location>
</feature>
<sequence length="396" mass="41215">MNLSRNQIQVLSLISVSMLAHITMGGGRVAASLFMLKHGGSETMAGIAYSGYCLLPALLSLLMGKWIDRAGTRRVMRTSQAIMVAGLILPALWESTASVLASALVCGFGFASYMLAANVSVSMMPVAHDGERVGMLGWLAMGNSVAAVGGPTLTGFMIDHGGFGAAYALMAGIVLLSLGVSFSVDVPGGDVRPGRAGSGSSSVVKTVFGNPRILRIYLLAMCSSMLYDGFSFMTPVLGHERGFSATAIGLIMSAFAIGTFAVRIFLPWLSRRMPEWRTLTLTFGVASAAFLLLPLAHAGWMHAALGFVFGLSMGAGGPNIMSLVYRAMPPEQAGEGAGLRSMMGNSVGLTAPSAYGAISGLFGATPVFLCVGLVAGIASWQSDRGFRFARKAATIV</sequence>
<dbReference type="PANTHER" id="PTHR43124:SF3">
    <property type="entry name" value="CHLORAMPHENICOL EFFLUX PUMP RV0191"/>
    <property type="match status" value="1"/>
</dbReference>
<dbReference type="InterPro" id="IPR020846">
    <property type="entry name" value="MFS_dom"/>
</dbReference>
<comment type="subcellular location">
    <subcellularLocation>
        <location evidence="1">Cell membrane</location>
        <topology evidence="1">Multi-pass membrane protein</topology>
    </subcellularLocation>
</comment>
<feature type="transmembrane region" description="Helical" evidence="6">
    <location>
        <begin position="99"/>
        <end position="121"/>
    </location>
</feature>
<dbReference type="PANTHER" id="PTHR43124">
    <property type="entry name" value="PURINE EFFLUX PUMP PBUE"/>
    <property type="match status" value="1"/>
</dbReference>
<feature type="transmembrane region" description="Helical" evidence="6">
    <location>
        <begin position="361"/>
        <end position="380"/>
    </location>
</feature>
<evidence type="ECO:0000313" key="8">
    <source>
        <dbReference type="EMBL" id="MET1490983.1"/>
    </source>
</evidence>
<dbReference type="RefSeq" id="WP_345930130.1">
    <property type="nucleotide sequence ID" value="NZ_JBDIVF010000014.1"/>
</dbReference>
<evidence type="ECO:0000259" key="7">
    <source>
        <dbReference type="PROSITE" id="PS50850"/>
    </source>
</evidence>
<dbReference type="InterPro" id="IPR011701">
    <property type="entry name" value="MFS"/>
</dbReference>
<protein>
    <submittedName>
        <fullName evidence="8">MFS transporter</fullName>
    </submittedName>
</protein>
<evidence type="ECO:0000256" key="5">
    <source>
        <dbReference type="ARBA" id="ARBA00023136"/>
    </source>
</evidence>
<feature type="transmembrane region" description="Helical" evidence="6">
    <location>
        <begin position="133"/>
        <end position="158"/>
    </location>
</feature>
<dbReference type="InterPro" id="IPR036259">
    <property type="entry name" value="MFS_trans_sf"/>
</dbReference>
<gene>
    <name evidence="8" type="ORF">ABVT11_14185</name>
</gene>
<reference evidence="8 9" key="1">
    <citation type="submission" date="2024-07" db="EMBL/GenBank/DDBJ databases">
        <title>Uliginosibacterium paludis KCTC:42655.</title>
        <authorList>
            <person name="Kim M.K."/>
        </authorList>
    </citation>
    <scope>NUCLEOTIDE SEQUENCE [LARGE SCALE GENOMIC DNA]</scope>
    <source>
        <strain evidence="8 9">KCTC 42655</strain>
    </source>
</reference>
<evidence type="ECO:0000256" key="4">
    <source>
        <dbReference type="ARBA" id="ARBA00022989"/>
    </source>
</evidence>
<dbReference type="SUPFAM" id="SSF103473">
    <property type="entry name" value="MFS general substrate transporter"/>
    <property type="match status" value="1"/>
</dbReference>
<feature type="transmembrane region" description="Helical" evidence="6">
    <location>
        <begin position="216"/>
        <end position="237"/>
    </location>
</feature>
<evidence type="ECO:0000256" key="3">
    <source>
        <dbReference type="ARBA" id="ARBA00022692"/>
    </source>
</evidence>
<keyword evidence="9" id="KW-1185">Reference proteome</keyword>
<dbReference type="Gene3D" id="1.20.1250.20">
    <property type="entry name" value="MFS general substrate transporter like domains"/>
    <property type="match status" value="1"/>
</dbReference>
<keyword evidence="3 6" id="KW-0812">Transmembrane</keyword>